<protein>
    <submittedName>
        <fullName evidence="3">Uncharacterized protein</fullName>
    </submittedName>
</protein>
<feature type="coiled-coil region" evidence="1">
    <location>
        <begin position="71"/>
        <end position="122"/>
    </location>
</feature>
<proteinExistence type="predicted"/>
<dbReference type="AlphaFoldDB" id="A0A367FCB9"/>
<feature type="region of interest" description="Disordered" evidence="2">
    <location>
        <begin position="189"/>
        <end position="220"/>
    </location>
</feature>
<dbReference type="Proteomes" id="UP000253094">
    <property type="component" value="Unassembled WGS sequence"/>
</dbReference>
<evidence type="ECO:0000256" key="1">
    <source>
        <dbReference type="SAM" id="Coils"/>
    </source>
</evidence>
<keyword evidence="1" id="KW-0175">Coiled coil</keyword>
<accession>A0A367FCB9</accession>
<keyword evidence="4" id="KW-1185">Reference proteome</keyword>
<reference evidence="3 4" key="1">
    <citation type="submission" date="2018-06" db="EMBL/GenBank/DDBJ databases">
        <title>Sphaerisporangium craniellae sp. nov., isolated from a marine sponge in the South China Sea.</title>
        <authorList>
            <person name="Li L."/>
        </authorList>
    </citation>
    <scope>NUCLEOTIDE SEQUENCE [LARGE SCALE GENOMIC DNA]</scope>
    <source>
        <strain evidence="3 4">CCTCC AA 208026</strain>
    </source>
</reference>
<comment type="caution">
    <text evidence="3">The sequence shown here is derived from an EMBL/GenBank/DDBJ whole genome shotgun (WGS) entry which is preliminary data.</text>
</comment>
<dbReference type="EMBL" id="QOIL01000016">
    <property type="protein sequence ID" value="RCG27230.1"/>
    <property type="molecule type" value="Genomic_DNA"/>
</dbReference>
<evidence type="ECO:0000313" key="4">
    <source>
        <dbReference type="Proteomes" id="UP000253094"/>
    </source>
</evidence>
<evidence type="ECO:0000313" key="3">
    <source>
        <dbReference type="EMBL" id="RCG27230.1"/>
    </source>
</evidence>
<gene>
    <name evidence="3" type="ORF">DQ384_26285</name>
</gene>
<organism evidence="3 4">
    <name type="scientific">Sphaerisporangium album</name>
    <dbReference type="NCBI Taxonomy" id="509200"/>
    <lineage>
        <taxon>Bacteria</taxon>
        <taxon>Bacillati</taxon>
        <taxon>Actinomycetota</taxon>
        <taxon>Actinomycetes</taxon>
        <taxon>Streptosporangiales</taxon>
        <taxon>Streptosporangiaceae</taxon>
        <taxon>Sphaerisporangium</taxon>
    </lineage>
</organism>
<sequence length="220" mass="24033">MNPLNDGTPRRDVAWRGAAPISTTEYDMTDRNGTTRPTNPTAQAPAAPPAAAQTAAWPGDEARQTVIESNRVAAEQRLRNAEEHRANARRIHDEIGALSPKLEAKRQELEELRGRIDGLIEDERRENLYAEQEQRTSEAYSAAATALETAALSPPVNGVKVFPSEQQPVMESCPRGDGPMRWTAEHGLIHDLPDNGWRPAGQFCGQPQDATQAPRQAGAS</sequence>
<name>A0A367FCB9_9ACTN</name>
<feature type="compositionally biased region" description="Low complexity" evidence="2">
    <location>
        <begin position="34"/>
        <end position="56"/>
    </location>
</feature>
<evidence type="ECO:0000256" key="2">
    <source>
        <dbReference type="SAM" id="MobiDB-lite"/>
    </source>
</evidence>
<feature type="compositionally biased region" description="Polar residues" evidence="2">
    <location>
        <begin position="208"/>
        <end position="220"/>
    </location>
</feature>
<feature type="region of interest" description="Disordered" evidence="2">
    <location>
        <begin position="1"/>
        <end position="61"/>
    </location>
</feature>